<evidence type="ECO:0008006" key="3">
    <source>
        <dbReference type="Google" id="ProtNLM"/>
    </source>
</evidence>
<dbReference type="Proteomes" id="UP000199289">
    <property type="component" value="Unassembled WGS sequence"/>
</dbReference>
<protein>
    <recommendedName>
        <fullName evidence="3">Rubrerythrin-like domain-containing protein</fullName>
    </recommendedName>
</protein>
<evidence type="ECO:0000313" key="1">
    <source>
        <dbReference type="EMBL" id="SDQ37270.1"/>
    </source>
</evidence>
<dbReference type="EMBL" id="FNKQ01000002">
    <property type="protein sequence ID" value="SDQ37270.1"/>
    <property type="molecule type" value="Genomic_DNA"/>
</dbReference>
<organism evidence="1 2">
    <name type="scientific">Halopelagius longus</name>
    <dbReference type="NCBI Taxonomy" id="1236180"/>
    <lineage>
        <taxon>Archaea</taxon>
        <taxon>Methanobacteriati</taxon>
        <taxon>Methanobacteriota</taxon>
        <taxon>Stenosarchaea group</taxon>
        <taxon>Halobacteria</taxon>
        <taxon>Halobacteriales</taxon>
        <taxon>Haloferacaceae</taxon>
    </lineage>
</organism>
<sequence length="44" mass="4528">MSERVSFVCRECGARVSPGSFRANCPNCGGELGPDAEPRAAAGD</sequence>
<evidence type="ECO:0000313" key="2">
    <source>
        <dbReference type="Proteomes" id="UP000199289"/>
    </source>
</evidence>
<proteinExistence type="predicted"/>
<accession>A0A1H1ACH0</accession>
<gene>
    <name evidence="1" type="ORF">SAMN05216278_1267</name>
</gene>
<dbReference type="AlphaFoldDB" id="A0A1H1ACH0"/>
<dbReference type="RefSeq" id="WP_258555384.1">
    <property type="nucleotide sequence ID" value="NZ_FNKQ01000002.1"/>
</dbReference>
<name>A0A1H1ACH0_9EURY</name>
<reference evidence="2" key="1">
    <citation type="submission" date="2016-10" db="EMBL/GenBank/DDBJ databases">
        <authorList>
            <person name="Varghese N."/>
            <person name="Submissions S."/>
        </authorList>
    </citation>
    <scope>NUCLEOTIDE SEQUENCE [LARGE SCALE GENOMIC DNA]</scope>
    <source>
        <strain evidence="2">CGMCC 1.12397</strain>
    </source>
</reference>